<keyword evidence="3" id="KW-1185">Reference proteome</keyword>
<name>A0A0A1TYX1_ENTIV</name>
<evidence type="ECO:0000313" key="2">
    <source>
        <dbReference type="EMBL" id="ELP86742.1"/>
    </source>
</evidence>
<dbReference type="VEuPathDB" id="AmoebaDB:EIN_307680"/>
<dbReference type="KEGG" id="eiv:EIN_307680"/>
<dbReference type="RefSeq" id="XP_004186088.1">
    <property type="nucleotide sequence ID" value="XM_004186040.1"/>
</dbReference>
<feature type="transmembrane region" description="Helical" evidence="1">
    <location>
        <begin position="43"/>
        <end position="63"/>
    </location>
</feature>
<proteinExistence type="predicted"/>
<feature type="non-terminal residue" evidence="2">
    <location>
        <position position="1"/>
    </location>
</feature>
<keyword evidence="1" id="KW-1133">Transmembrane helix</keyword>
<organism evidence="2 3">
    <name type="scientific">Entamoeba invadens IP1</name>
    <dbReference type="NCBI Taxonomy" id="370355"/>
    <lineage>
        <taxon>Eukaryota</taxon>
        <taxon>Amoebozoa</taxon>
        <taxon>Evosea</taxon>
        <taxon>Archamoebae</taxon>
        <taxon>Mastigamoebida</taxon>
        <taxon>Entamoebidae</taxon>
        <taxon>Entamoeba</taxon>
    </lineage>
</organism>
<dbReference type="AlphaFoldDB" id="A0A0A1TYX1"/>
<reference evidence="2 3" key="1">
    <citation type="submission" date="2012-10" db="EMBL/GenBank/DDBJ databases">
        <authorList>
            <person name="Zafar N."/>
            <person name="Inman J."/>
            <person name="Hall N."/>
            <person name="Lorenzi H."/>
            <person name="Caler E."/>
        </authorList>
    </citation>
    <scope>NUCLEOTIDE SEQUENCE [LARGE SCALE GENOMIC DNA]</scope>
    <source>
        <strain evidence="2 3">IP1</strain>
    </source>
</reference>
<gene>
    <name evidence="2" type="ORF">EIN_307680</name>
</gene>
<accession>A0A0A1TYX1</accession>
<dbReference type="EMBL" id="KB206936">
    <property type="protein sequence ID" value="ELP86742.1"/>
    <property type="molecule type" value="Genomic_DNA"/>
</dbReference>
<keyword evidence="1" id="KW-0472">Membrane</keyword>
<dbReference type="GeneID" id="14885715"/>
<sequence length="78" mass="8197">FDCCGWVTKRPMPPCASSIGATTGLTCKVATKHIEGASLQNTIIGYAFFVALSLGVVLIYLVGANLNKSGKGYDKLSQ</sequence>
<evidence type="ECO:0000313" key="3">
    <source>
        <dbReference type="Proteomes" id="UP000014680"/>
    </source>
</evidence>
<keyword evidence="1" id="KW-0812">Transmembrane</keyword>
<protein>
    <submittedName>
        <fullName evidence="2">Uncharacterized protein</fullName>
    </submittedName>
</protein>
<evidence type="ECO:0000256" key="1">
    <source>
        <dbReference type="SAM" id="Phobius"/>
    </source>
</evidence>
<dbReference type="Proteomes" id="UP000014680">
    <property type="component" value="Unassembled WGS sequence"/>
</dbReference>